<proteinExistence type="predicted"/>
<evidence type="ECO:0000313" key="2">
    <source>
        <dbReference type="EMBL" id="GFS80601.1"/>
    </source>
</evidence>
<dbReference type="EMBL" id="BMAW01002843">
    <property type="protein sequence ID" value="GFS80601.1"/>
    <property type="molecule type" value="Genomic_DNA"/>
</dbReference>
<gene>
    <name evidence="2" type="ORF">NPIL_291611</name>
</gene>
<evidence type="ECO:0000313" key="3">
    <source>
        <dbReference type="Proteomes" id="UP000887013"/>
    </source>
</evidence>
<accession>A0A8X6T6W1</accession>
<protein>
    <submittedName>
        <fullName evidence="2">Uncharacterized protein</fullName>
    </submittedName>
</protein>
<comment type="caution">
    <text evidence="2">The sequence shown here is derived from an EMBL/GenBank/DDBJ whole genome shotgun (WGS) entry which is preliminary data.</text>
</comment>
<reference evidence="2" key="1">
    <citation type="submission" date="2020-08" db="EMBL/GenBank/DDBJ databases">
        <title>Multicomponent nature underlies the extraordinary mechanical properties of spider dragline silk.</title>
        <authorList>
            <person name="Kono N."/>
            <person name="Nakamura H."/>
            <person name="Mori M."/>
            <person name="Yoshida Y."/>
            <person name="Ohtoshi R."/>
            <person name="Malay A.D."/>
            <person name="Moran D.A.P."/>
            <person name="Tomita M."/>
            <person name="Numata K."/>
            <person name="Arakawa K."/>
        </authorList>
    </citation>
    <scope>NUCLEOTIDE SEQUENCE</scope>
</reference>
<feature type="compositionally biased region" description="Polar residues" evidence="1">
    <location>
        <begin position="1"/>
        <end position="17"/>
    </location>
</feature>
<dbReference type="Proteomes" id="UP000887013">
    <property type="component" value="Unassembled WGS sequence"/>
</dbReference>
<keyword evidence="3" id="KW-1185">Reference proteome</keyword>
<dbReference type="AlphaFoldDB" id="A0A8X6T6W1"/>
<organism evidence="2 3">
    <name type="scientific">Nephila pilipes</name>
    <name type="common">Giant wood spider</name>
    <name type="synonym">Nephila maculata</name>
    <dbReference type="NCBI Taxonomy" id="299642"/>
    <lineage>
        <taxon>Eukaryota</taxon>
        <taxon>Metazoa</taxon>
        <taxon>Ecdysozoa</taxon>
        <taxon>Arthropoda</taxon>
        <taxon>Chelicerata</taxon>
        <taxon>Arachnida</taxon>
        <taxon>Araneae</taxon>
        <taxon>Araneomorphae</taxon>
        <taxon>Entelegynae</taxon>
        <taxon>Araneoidea</taxon>
        <taxon>Nephilidae</taxon>
        <taxon>Nephila</taxon>
    </lineage>
</organism>
<name>A0A8X6T6W1_NEPPI</name>
<sequence length="82" mass="9247">MIDSNGESDAYTRNSPLGSGHSAIKSPHPVRGSDPGRFLTKQRALRKTIRFRILQGFHFNEVAFQSSRQDTLFLSFALPIRD</sequence>
<feature type="region of interest" description="Disordered" evidence="1">
    <location>
        <begin position="1"/>
        <end position="38"/>
    </location>
</feature>
<evidence type="ECO:0000256" key="1">
    <source>
        <dbReference type="SAM" id="MobiDB-lite"/>
    </source>
</evidence>